<dbReference type="AlphaFoldDB" id="A0A560KXI6"/>
<name>A0A560KXI6_9BRAD</name>
<evidence type="ECO:0000313" key="3">
    <source>
        <dbReference type="EMBL" id="TWB87829.1"/>
    </source>
</evidence>
<proteinExistence type="predicted"/>
<keyword evidence="4" id="KW-1185">Reference proteome</keyword>
<feature type="domain" description="DUF2272" evidence="2">
    <location>
        <begin position="56"/>
        <end position="128"/>
    </location>
</feature>
<dbReference type="InterPro" id="IPR019262">
    <property type="entry name" value="DUF2272"/>
</dbReference>
<comment type="caution">
    <text evidence="3">The sequence shown here is derived from an EMBL/GenBank/DDBJ whole genome shotgun (WGS) entry which is preliminary data.</text>
</comment>
<reference evidence="3 4" key="1">
    <citation type="submission" date="2019-06" db="EMBL/GenBank/DDBJ databases">
        <title>Genomic Encyclopedia of Type Strains, Phase IV (KMG-V): Genome sequencing to study the core and pangenomes of soil and plant-associated prokaryotes.</title>
        <authorList>
            <person name="Whitman W."/>
        </authorList>
    </citation>
    <scope>NUCLEOTIDE SEQUENCE [LARGE SCALE GENOMIC DNA]</scope>
    <source>
        <strain evidence="3 4">BR 10355</strain>
    </source>
</reference>
<gene>
    <name evidence="3" type="ORF">FBZ93_120127</name>
</gene>
<dbReference type="RefSeq" id="WP_167529400.1">
    <property type="nucleotide sequence ID" value="NZ_VITY01000020.1"/>
</dbReference>
<protein>
    <submittedName>
        <fullName evidence="3">Uncharacterized protein DUF2272</fullName>
    </submittedName>
</protein>
<evidence type="ECO:0000313" key="4">
    <source>
        <dbReference type="Proteomes" id="UP000321304"/>
    </source>
</evidence>
<evidence type="ECO:0000259" key="2">
    <source>
        <dbReference type="Pfam" id="PF10030"/>
    </source>
</evidence>
<dbReference type="EMBL" id="VITY01000020">
    <property type="protein sequence ID" value="TWB87829.1"/>
    <property type="molecule type" value="Genomic_DNA"/>
</dbReference>
<feature type="compositionally biased region" description="Polar residues" evidence="1">
    <location>
        <begin position="138"/>
        <end position="154"/>
    </location>
</feature>
<accession>A0A560KXI6</accession>
<feature type="region of interest" description="Disordered" evidence="1">
    <location>
        <begin position="132"/>
        <end position="184"/>
    </location>
</feature>
<sequence length="200" mass="20979">MPIQSELLSAAANEWKRWGFSSAPIHDPKRIGGRESEQPFVHFANDYWVTVDEPTRNGNSPYPWSAAFVSFCFKTAAAGTGFPYSGSHWGYCAAIVSKPNTYSKLKLMDPASSTLQAGDLLWAARGGSNCPKPPVSAATATGSAPNGRAASSSRRPPGTALRSAPPPSVPSPAEATFNQAHNPMVGAVLHDAKGAVPDGV</sequence>
<evidence type="ECO:0000256" key="1">
    <source>
        <dbReference type="SAM" id="MobiDB-lite"/>
    </source>
</evidence>
<organism evidence="3 4">
    <name type="scientific">Bradyrhizobium macuxiense</name>
    <dbReference type="NCBI Taxonomy" id="1755647"/>
    <lineage>
        <taxon>Bacteria</taxon>
        <taxon>Pseudomonadati</taxon>
        <taxon>Pseudomonadota</taxon>
        <taxon>Alphaproteobacteria</taxon>
        <taxon>Hyphomicrobiales</taxon>
        <taxon>Nitrobacteraceae</taxon>
        <taxon>Bradyrhizobium</taxon>
    </lineage>
</organism>
<dbReference type="Proteomes" id="UP000321304">
    <property type="component" value="Unassembled WGS sequence"/>
</dbReference>
<dbReference type="Pfam" id="PF10030">
    <property type="entry name" value="DUF2272"/>
    <property type="match status" value="1"/>
</dbReference>